<dbReference type="GO" id="GO:0031213">
    <property type="term" value="C:RSF complex"/>
    <property type="evidence" value="ECO:0007669"/>
    <property type="project" value="InterPro"/>
</dbReference>
<dbReference type="PROSITE" id="PS50016">
    <property type="entry name" value="ZF_PHD_2"/>
    <property type="match status" value="1"/>
</dbReference>
<evidence type="ECO:0000313" key="7">
    <source>
        <dbReference type="EMBL" id="KAF2018762.1"/>
    </source>
</evidence>
<dbReference type="SMART" id="SM00249">
    <property type="entry name" value="PHD"/>
    <property type="match status" value="1"/>
</dbReference>
<evidence type="ECO:0000313" key="8">
    <source>
        <dbReference type="Proteomes" id="UP000799778"/>
    </source>
</evidence>
<name>A0A6A5XZX0_9PLEO</name>
<feature type="compositionally biased region" description="Basic and acidic residues" evidence="5">
    <location>
        <begin position="331"/>
        <end position="348"/>
    </location>
</feature>
<dbReference type="AlphaFoldDB" id="A0A6A5XZX0"/>
<evidence type="ECO:0000256" key="5">
    <source>
        <dbReference type="SAM" id="MobiDB-lite"/>
    </source>
</evidence>
<dbReference type="Pfam" id="PF00628">
    <property type="entry name" value="PHD"/>
    <property type="match status" value="1"/>
</dbReference>
<dbReference type="PANTHER" id="PTHR14296">
    <property type="entry name" value="REMODELING AND SPACING FACTOR 1"/>
    <property type="match status" value="1"/>
</dbReference>
<organism evidence="7 8">
    <name type="scientific">Aaosphaeria arxii CBS 175.79</name>
    <dbReference type="NCBI Taxonomy" id="1450172"/>
    <lineage>
        <taxon>Eukaryota</taxon>
        <taxon>Fungi</taxon>
        <taxon>Dikarya</taxon>
        <taxon>Ascomycota</taxon>
        <taxon>Pezizomycotina</taxon>
        <taxon>Dothideomycetes</taxon>
        <taxon>Pleosporomycetidae</taxon>
        <taxon>Pleosporales</taxon>
        <taxon>Pleosporales incertae sedis</taxon>
        <taxon>Aaosphaeria</taxon>
    </lineage>
</organism>
<feature type="region of interest" description="Disordered" evidence="5">
    <location>
        <begin position="322"/>
        <end position="348"/>
    </location>
</feature>
<feature type="compositionally biased region" description="Acidic residues" evidence="5">
    <location>
        <begin position="225"/>
        <end position="250"/>
    </location>
</feature>
<dbReference type="PROSITE" id="PS01359">
    <property type="entry name" value="ZF_PHD_1"/>
    <property type="match status" value="1"/>
</dbReference>
<dbReference type="Proteomes" id="UP000799778">
    <property type="component" value="Unassembled WGS sequence"/>
</dbReference>
<dbReference type="SUPFAM" id="SSF57903">
    <property type="entry name" value="FYVE/PHD zinc finger"/>
    <property type="match status" value="1"/>
</dbReference>
<dbReference type="InterPro" id="IPR019787">
    <property type="entry name" value="Znf_PHD-finger"/>
</dbReference>
<feature type="domain" description="PHD-type" evidence="6">
    <location>
        <begin position="442"/>
        <end position="498"/>
    </location>
</feature>
<feature type="region of interest" description="Disordered" evidence="5">
    <location>
        <begin position="174"/>
        <end position="252"/>
    </location>
</feature>
<keyword evidence="2 4" id="KW-0863">Zinc-finger</keyword>
<dbReference type="InterPro" id="IPR001965">
    <property type="entry name" value="Znf_PHD"/>
</dbReference>
<dbReference type="Gene3D" id="3.30.40.10">
    <property type="entry name" value="Zinc/RING finger domain, C3HC4 (zinc finger)"/>
    <property type="match status" value="1"/>
</dbReference>
<protein>
    <recommendedName>
        <fullName evidence="6">PHD-type domain-containing protein</fullName>
    </recommendedName>
</protein>
<dbReference type="EMBL" id="ML978067">
    <property type="protein sequence ID" value="KAF2018762.1"/>
    <property type="molecule type" value="Genomic_DNA"/>
</dbReference>
<dbReference type="RefSeq" id="XP_033387101.1">
    <property type="nucleotide sequence ID" value="XM_033526950.1"/>
</dbReference>
<evidence type="ECO:0000256" key="3">
    <source>
        <dbReference type="ARBA" id="ARBA00022833"/>
    </source>
</evidence>
<keyword evidence="1" id="KW-0479">Metal-binding</keyword>
<dbReference type="InterPro" id="IPR011011">
    <property type="entry name" value="Znf_FYVE_PHD"/>
</dbReference>
<accession>A0A6A5XZX0</accession>
<feature type="region of interest" description="Disordered" evidence="5">
    <location>
        <begin position="498"/>
        <end position="819"/>
    </location>
</feature>
<evidence type="ECO:0000256" key="1">
    <source>
        <dbReference type="ARBA" id="ARBA00022723"/>
    </source>
</evidence>
<evidence type="ECO:0000256" key="2">
    <source>
        <dbReference type="ARBA" id="ARBA00022771"/>
    </source>
</evidence>
<dbReference type="InterPro" id="IPR028938">
    <property type="entry name" value="Rsf1-like"/>
</dbReference>
<dbReference type="GeneID" id="54284347"/>
<proteinExistence type="predicted"/>
<feature type="compositionally biased region" description="Polar residues" evidence="5">
    <location>
        <begin position="644"/>
        <end position="679"/>
    </location>
</feature>
<feature type="compositionally biased region" description="Polar residues" evidence="5">
    <location>
        <begin position="789"/>
        <end position="804"/>
    </location>
</feature>
<dbReference type="GO" id="GO:0006355">
    <property type="term" value="P:regulation of DNA-templated transcription"/>
    <property type="evidence" value="ECO:0007669"/>
    <property type="project" value="InterPro"/>
</dbReference>
<gene>
    <name evidence="7" type="ORF">BU24DRAFT_418311</name>
</gene>
<feature type="compositionally biased region" description="Basic residues" evidence="5">
    <location>
        <begin position="191"/>
        <end position="215"/>
    </location>
</feature>
<feature type="compositionally biased region" description="Pro residues" evidence="5">
    <location>
        <begin position="179"/>
        <end position="189"/>
    </location>
</feature>
<feature type="compositionally biased region" description="Low complexity" evidence="5">
    <location>
        <begin position="509"/>
        <end position="520"/>
    </location>
</feature>
<reference evidence="7" key="1">
    <citation type="journal article" date="2020" name="Stud. Mycol.">
        <title>101 Dothideomycetes genomes: a test case for predicting lifestyles and emergence of pathogens.</title>
        <authorList>
            <person name="Haridas S."/>
            <person name="Albert R."/>
            <person name="Binder M."/>
            <person name="Bloem J."/>
            <person name="Labutti K."/>
            <person name="Salamov A."/>
            <person name="Andreopoulos B."/>
            <person name="Baker S."/>
            <person name="Barry K."/>
            <person name="Bills G."/>
            <person name="Bluhm B."/>
            <person name="Cannon C."/>
            <person name="Castanera R."/>
            <person name="Culley D."/>
            <person name="Daum C."/>
            <person name="Ezra D."/>
            <person name="Gonzalez J."/>
            <person name="Henrissat B."/>
            <person name="Kuo A."/>
            <person name="Liang C."/>
            <person name="Lipzen A."/>
            <person name="Lutzoni F."/>
            <person name="Magnuson J."/>
            <person name="Mondo S."/>
            <person name="Nolan M."/>
            <person name="Ohm R."/>
            <person name="Pangilinan J."/>
            <person name="Park H.-J."/>
            <person name="Ramirez L."/>
            <person name="Alfaro M."/>
            <person name="Sun H."/>
            <person name="Tritt A."/>
            <person name="Yoshinaga Y."/>
            <person name="Zwiers L.-H."/>
            <person name="Turgeon B."/>
            <person name="Goodwin S."/>
            <person name="Spatafora J."/>
            <person name="Crous P."/>
            <person name="Grigoriev I."/>
        </authorList>
    </citation>
    <scope>NUCLEOTIDE SEQUENCE</scope>
    <source>
        <strain evidence="7">CBS 175.79</strain>
    </source>
</reference>
<dbReference type="InterPro" id="IPR019786">
    <property type="entry name" value="Zinc_finger_PHD-type_CS"/>
</dbReference>
<keyword evidence="3" id="KW-0862">Zinc</keyword>
<evidence type="ECO:0000256" key="4">
    <source>
        <dbReference type="PROSITE-ProRule" id="PRU00146"/>
    </source>
</evidence>
<feature type="compositionally biased region" description="Low complexity" evidence="5">
    <location>
        <begin position="545"/>
        <end position="559"/>
    </location>
</feature>
<dbReference type="GO" id="GO:0008270">
    <property type="term" value="F:zinc ion binding"/>
    <property type="evidence" value="ECO:0007669"/>
    <property type="project" value="UniProtKB-KW"/>
</dbReference>
<feature type="compositionally biased region" description="Polar residues" evidence="5">
    <location>
        <begin position="521"/>
        <end position="540"/>
    </location>
</feature>
<dbReference type="OrthoDB" id="303107at2759"/>
<evidence type="ECO:0000259" key="6">
    <source>
        <dbReference type="PROSITE" id="PS50016"/>
    </source>
</evidence>
<sequence>MEAEEPSAEPTSTLLERLRNMWQFANLAQYIHLFGDVLKIDKDFDIEVLEHECLRPEPSERLPAIGLALLKHVSSFKGLTPEIFNDYTRRQYLAKAPHLNPFGDEEEPKKFNDLDVFTRIRVLQQLSVWTLNNPNTIRERLFIDEREQTGWRIEPQGWDAQGRTLYVLDDNRLYRCTDAPPPPPPPPPTKTKAKPKKAKPRPRPTRSTRVSKRLKAANNESDGLITDEEEEEEVEEEEEKKEETPAEDDGLGGAKWECLCITLEDYRNYMNGIRKSKDPDEKDLYQSLQNDVIPVLEELEEERARQEARRAKEREVELKLATAKRSSRLAGKQEKMKQQEEEEEAERKRLADLAMAKAEQEKERLREEESISRRLTREQRIREREAKRILHEEELRKMKEDSEKLGDEASEGRMSERHLVKEMRRRQKELEELQRLKDEEWFFDCEVCGAGGDKYDDGTHSIECERCNVWQHSKCHGISEKRAASDDFHFVCKNCKRKEEEAKQPKLPPLKLRLNSNSPSANRTAVFNGTPSKNLGQNSEPVRIPPTQTSPIPTQIAQPLFSGPSLSPRGQALGPPGIERSEAAYGSPSKRPLDSPSPAAFRPVSAHQPSNGYAVSNGAIASSPPPHKPSSPFANRSFPLPNGNPWSTAQSLHHTPLGNSFNRPASSAGPATTYQSPIKNSPAPSPRPTNGIPNTYNFMNSPHSSFPPSSAQRPSFSPTKNSSPPPPAHMSSPAPAPLHIAPSPSQQPAQMLPAPIPAPEKHDGARPISSHNMSVTPVLPPIKALSPSAKPQNLSPPTKKQSPTPDRFRFTPVSGNGTQ</sequence>
<keyword evidence="8" id="KW-1185">Reference proteome</keyword>
<dbReference type="InterPro" id="IPR013083">
    <property type="entry name" value="Znf_RING/FYVE/PHD"/>
</dbReference>
<feature type="compositionally biased region" description="Polar residues" evidence="5">
    <location>
        <begin position="691"/>
        <end position="721"/>
    </location>
</feature>
<dbReference type="PANTHER" id="PTHR14296:SF3">
    <property type="entry name" value="DIKAR, ISOFORM F"/>
    <property type="match status" value="1"/>
</dbReference>